<feature type="transmembrane region" description="Helical" evidence="13">
    <location>
        <begin position="101"/>
        <end position="122"/>
    </location>
</feature>
<evidence type="ECO:0000256" key="9">
    <source>
        <dbReference type="ARBA" id="ARBA00022989"/>
    </source>
</evidence>
<dbReference type="InterPro" id="IPR004856">
    <property type="entry name" value="Glyco_trans_ALG6/ALG8"/>
</dbReference>
<dbReference type="EC" id="2.4.1.-" evidence="13"/>
<dbReference type="SMART" id="SM01082">
    <property type="entry name" value="CHZ"/>
    <property type="match status" value="1"/>
</dbReference>
<comment type="caution">
    <text evidence="13">Lacks conserved residue(s) required for the propagation of feature annotation.</text>
</comment>
<evidence type="ECO:0000313" key="18">
    <source>
        <dbReference type="Proteomes" id="UP001489004"/>
    </source>
</evidence>
<dbReference type="PANTHER" id="PTHR12413">
    <property type="entry name" value="DOLICHYL GLYCOSYLTRANSFERASE"/>
    <property type="match status" value="1"/>
</dbReference>
<dbReference type="AlphaFoldDB" id="A0AAW1QTC5"/>
<keyword evidence="11" id="KW-0143">Chaperone</keyword>
<organism evidence="17 18">
    <name type="scientific">[Myrmecia] bisecta</name>
    <dbReference type="NCBI Taxonomy" id="41462"/>
    <lineage>
        <taxon>Eukaryota</taxon>
        <taxon>Viridiplantae</taxon>
        <taxon>Chlorophyta</taxon>
        <taxon>core chlorophytes</taxon>
        <taxon>Trebouxiophyceae</taxon>
        <taxon>Trebouxiales</taxon>
        <taxon>Trebouxiaceae</taxon>
        <taxon>Myrmecia</taxon>
    </lineage>
</organism>
<gene>
    <name evidence="17" type="ORF">WJX72_012449</name>
</gene>
<keyword evidence="9 13" id="KW-1133">Transmembrane helix</keyword>
<feature type="domain" description="Histone chaperone" evidence="16">
    <location>
        <begin position="574"/>
        <end position="609"/>
    </location>
</feature>
<keyword evidence="12" id="KW-0539">Nucleus</keyword>
<keyword evidence="6 13" id="KW-0808">Transferase</keyword>
<feature type="compositionally biased region" description="Basic and acidic residues" evidence="14">
    <location>
        <begin position="487"/>
        <end position="503"/>
    </location>
</feature>
<dbReference type="Pfam" id="PF09649">
    <property type="entry name" value="CHZ"/>
    <property type="match status" value="1"/>
</dbReference>
<dbReference type="Proteomes" id="UP001489004">
    <property type="component" value="Unassembled WGS sequence"/>
</dbReference>
<feature type="chain" id="PRO_5043788732" description="Alpha-1,3-glucosyltransferase" evidence="15">
    <location>
        <begin position="21"/>
        <end position="745"/>
    </location>
</feature>
<keyword evidence="18" id="KW-1185">Reference proteome</keyword>
<dbReference type="GO" id="GO:0042281">
    <property type="term" value="F:dolichyl pyrophosphate Man9GlcNAc2 alpha-1,3-glucosyltransferase activity"/>
    <property type="evidence" value="ECO:0007669"/>
    <property type="project" value="TreeGrafter"/>
</dbReference>
<comment type="caution">
    <text evidence="17">The sequence shown here is derived from an EMBL/GenBank/DDBJ whole genome shotgun (WGS) entry which is preliminary data.</text>
</comment>
<evidence type="ECO:0000256" key="13">
    <source>
        <dbReference type="RuleBase" id="RU363110"/>
    </source>
</evidence>
<proteinExistence type="inferred from homology"/>
<dbReference type="EMBL" id="JALJOR010000002">
    <property type="protein sequence ID" value="KAK9824693.1"/>
    <property type="molecule type" value="Genomic_DNA"/>
</dbReference>
<evidence type="ECO:0000256" key="11">
    <source>
        <dbReference type="ARBA" id="ARBA00023186"/>
    </source>
</evidence>
<feature type="compositionally biased region" description="Acidic residues" evidence="14">
    <location>
        <begin position="611"/>
        <end position="636"/>
    </location>
</feature>
<evidence type="ECO:0000256" key="5">
    <source>
        <dbReference type="ARBA" id="ARBA00022676"/>
    </source>
</evidence>
<feature type="transmembrane region" description="Helical" evidence="13">
    <location>
        <begin position="222"/>
        <end position="240"/>
    </location>
</feature>
<name>A0AAW1QTC5_9CHLO</name>
<evidence type="ECO:0000259" key="16">
    <source>
        <dbReference type="SMART" id="SM01082"/>
    </source>
</evidence>
<comment type="similarity">
    <text evidence="4 13">Belongs to the ALG6/ALG8 glucosyltransferase family.</text>
</comment>
<feature type="compositionally biased region" description="Low complexity" evidence="14">
    <location>
        <begin position="699"/>
        <end position="723"/>
    </location>
</feature>
<evidence type="ECO:0000256" key="12">
    <source>
        <dbReference type="ARBA" id="ARBA00023242"/>
    </source>
</evidence>
<evidence type="ECO:0000256" key="3">
    <source>
        <dbReference type="ARBA" id="ARBA00004922"/>
    </source>
</evidence>
<feature type="transmembrane region" description="Helical" evidence="13">
    <location>
        <begin position="162"/>
        <end position="186"/>
    </location>
</feature>
<sequence length="745" mass="80735">MAVAILVRLAVGLHSYSGAGMPPTYGDYEAQRHWMEITINTPVSQWYTETDHNPLQYWGLDYPPLTAYQSWLCGKVLHKLEPGAVALGSSRGYETPSSKTYLRWSVIAFDVLVFFPAAYACLKVFGRQRSRTQQLWLLLAVLMQPAAVLIDHGHFQYNNISLGLSAGAAAAVAGGWECLGSMLYCLSLNHKQMSLFFAPAFFAHLLGKCLQQPSYSGKALSVLKLGAVVMAAFAACWAPFLTSRQSALQVLHRLMPVRRGLFEDYVANFWCATHIAIKWKQIFSKEALVRVCAVTTLVAASPAMLQQLRCPSPRGLLICMANSSLAFFLFAYQVHEKSILLPLLPVTLLAAEETCPLEPDSMAAIDESAIKRAVKERKAYILGNLDSLNMKACRKLLEEDLGLPDKALAGHKGLISELVDKVVARHAAAEKHDPDAEAENRHSNSEAPSKRAAAKARRRPATADASTGSVEAGDEEEEPAKKKRKGSKSEKLRKPEKPAKREAPPGPKQYSKKVEQMRNVCRKAGINIPPAIYKKSSEDGSLEMAFVALLEKHNLSRHSDHAEIEAAKKALQLQKDLEGIDTTNIIEGGRRSRRAAAPQINYAAALKSAGSDDESEDEDDSDDDEDADVGSDEDEAVSPGKSRAAKHPARPCGSERLAASDDESEGEEAKDAAQASGGASGDGSEPEDEPAASAEERSQAAAAVSPNSAKPDAAATAADNNNSYSERPAVKTKKRQTVLDDSDSE</sequence>
<reference evidence="17 18" key="1">
    <citation type="journal article" date="2024" name="Nat. Commun.">
        <title>Phylogenomics reveals the evolutionary origins of lichenization in chlorophyte algae.</title>
        <authorList>
            <person name="Puginier C."/>
            <person name="Libourel C."/>
            <person name="Otte J."/>
            <person name="Skaloud P."/>
            <person name="Haon M."/>
            <person name="Grisel S."/>
            <person name="Petersen M."/>
            <person name="Berrin J.G."/>
            <person name="Delaux P.M."/>
            <person name="Dal Grande F."/>
            <person name="Keller J."/>
        </authorList>
    </citation>
    <scope>NUCLEOTIDE SEQUENCE [LARGE SCALE GENOMIC DNA]</scope>
    <source>
        <strain evidence="17 18">SAG 2043</strain>
    </source>
</reference>
<keyword evidence="5 13" id="KW-0328">Glycosyltransferase</keyword>
<keyword evidence="7 13" id="KW-0812">Transmembrane</keyword>
<accession>A0AAW1QTC5</accession>
<dbReference type="PANTHER" id="PTHR12413:SF1">
    <property type="entry name" value="DOLICHYL PYROPHOSPHATE MAN9GLCNAC2 ALPHA-1,3-GLUCOSYLTRANSFERASE"/>
    <property type="match status" value="1"/>
</dbReference>
<evidence type="ECO:0000256" key="7">
    <source>
        <dbReference type="ARBA" id="ARBA00022692"/>
    </source>
</evidence>
<comment type="subcellular location">
    <subcellularLocation>
        <location evidence="2 13">Endoplasmic reticulum membrane</location>
        <topology evidence="2 13">Multi-pass membrane protein</topology>
    </subcellularLocation>
    <subcellularLocation>
        <location evidence="1">Nucleus</location>
    </subcellularLocation>
</comment>
<evidence type="ECO:0000256" key="8">
    <source>
        <dbReference type="ARBA" id="ARBA00022824"/>
    </source>
</evidence>
<protein>
    <recommendedName>
        <fullName evidence="13">Alpha-1,3-glucosyltransferase</fullName>
        <ecNumber evidence="13">2.4.1.-</ecNumber>
    </recommendedName>
</protein>
<evidence type="ECO:0000256" key="2">
    <source>
        <dbReference type="ARBA" id="ARBA00004477"/>
    </source>
</evidence>
<dbReference type="GO" id="GO:0005634">
    <property type="term" value="C:nucleus"/>
    <property type="evidence" value="ECO:0007669"/>
    <property type="project" value="UniProtKB-SubCell"/>
</dbReference>
<evidence type="ECO:0000313" key="17">
    <source>
        <dbReference type="EMBL" id="KAK9824693.1"/>
    </source>
</evidence>
<feature type="compositionally biased region" description="Basic and acidic residues" evidence="14">
    <location>
        <begin position="426"/>
        <end position="444"/>
    </location>
</feature>
<evidence type="ECO:0000256" key="10">
    <source>
        <dbReference type="ARBA" id="ARBA00023136"/>
    </source>
</evidence>
<keyword evidence="10 13" id="KW-0472">Membrane</keyword>
<keyword evidence="8 13" id="KW-0256">Endoplasmic reticulum</keyword>
<dbReference type="Pfam" id="PF03155">
    <property type="entry name" value="Alg6_Alg8"/>
    <property type="match status" value="1"/>
</dbReference>
<dbReference type="InterPro" id="IPR019098">
    <property type="entry name" value="Histone_chaperone_domain_CHZ"/>
</dbReference>
<feature type="signal peptide" evidence="15">
    <location>
        <begin position="1"/>
        <end position="20"/>
    </location>
</feature>
<feature type="region of interest" description="Disordered" evidence="14">
    <location>
        <begin position="426"/>
        <end position="514"/>
    </location>
</feature>
<evidence type="ECO:0000256" key="4">
    <source>
        <dbReference type="ARBA" id="ARBA00008715"/>
    </source>
</evidence>
<keyword evidence="15" id="KW-0732">Signal</keyword>
<evidence type="ECO:0000256" key="14">
    <source>
        <dbReference type="SAM" id="MobiDB-lite"/>
    </source>
</evidence>
<evidence type="ECO:0000256" key="6">
    <source>
        <dbReference type="ARBA" id="ARBA00022679"/>
    </source>
</evidence>
<feature type="region of interest" description="Disordered" evidence="14">
    <location>
        <begin position="577"/>
        <end position="745"/>
    </location>
</feature>
<dbReference type="GO" id="GO:0005789">
    <property type="term" value="C:endoplasmic reticulum membrane"/>
    <property type="evidence" value="ECO:0007669"/>
    <property type="project" value="UniProtKB-SubCell"/>
</dbReference>
<comment type="pathway">
    <text evidence="3 13">Protein modification; protein glycosylation.</text>
</comment>
<feature type="transmembrane region" description="Helical" evidence="13">
    <location>
        <begin position="134"/>
        <end position="150"/>
    </location>
</feature>
<evidence type="ECO:0000256" key="15">
    <source>
        <dbReference type="SAM" id="SignalP"/>
    </source>
</evidence>
<evidence type="ECO:0000256" key="1">
    <source>
        <dbReference type="ARBA" id="ARBA00004123"/>
    </source>
</evidence>